<dbReference type="PANTHER" id="PTHR13326">
    <property type="entry name" value="TRNA PSEUDOURIDINE SYNTHASE D"/>
    <property type="match status" value="1"/>
</dbReference>
<dbReference type="GO" id="GO:0001522">
    <property type="term" value="P:pseudouridine synthesis"/>
    <property type="evidence" value="ECO:0007669"/>
    <property type="project" value="InterPro"/>
</dbReference>
<comment type="caution">
    <text evidence="1">The sequence shown here is derived from an EMBL/GenBank/DDBJ whole genome shotgun (WGS) entry which is preliminary data.</text>
</comment>
<dbReference type="EMBL" id="ATMH01007882">
    <property type="protein sequence ID" value="EPY23076.1"/>
    <property type="molecule type" value="Genomic_DNA"/>
</dbReference>
<gene>
    <name evidence="1" type="ORF">STCU_07882</name>
</gene>
<dbReference type="PANTHER" id="PTHR13326:SF26">
    <property type="entry name" value="TRUD DOMAIN-CONTAINING PROTEIN"/>
    <property type="match status" value="1"/>
</dbReference>
<proteinExistence type="predicted"/>
<name>S9V7Z5_9TRYP</name>
<accession>S9V7Z5</accession>
<reference evidence="1 2" key="1">
    <citation type="journal article" date="2013" name="PLoS ONE">
        <title>Predicting the Proteins of Angomonas deanei, Strigomonas culicis and Their Respective Endosymbionts Reveals New Aspects of the Trypanosomatidae Family.</title>
        <authorList>
            <person name="Motta M.C."/>
            <person name="Martins A.C."/>
            <person name="de Souza S.S."/>
            <person name="Catta-Preta C.M."/>
            <person name="Silva R."/>
            <person name="Klein C.C."/>
            <person name="de Almeida L.G."/>
            <person name="de Lima Cunha O."/>
            <person name="Ciapina L.P."/>
            <person name="Brocchi M."/>
            <person name="Colabardini A.C."/>
            <person name="de Araujo Lima B."/>
            <person name="Machado C.R."/>
            <person name="de Almeida Soares C.M."/>
            <person name="Probst C.M."/>
            <person name="de Menezes C.B."/>
            <person name="Thompson C.E."/>
            <person name="Bartholomeu D.C."/>
            <person name="Gradia D.F."/>
            <person name="Pavoni D.P."/>
            <person name="Grisard E.C."/>
            <person name="Fantinatti-Garboggini F."/>
            <person name="Marchini F.K."/>
            <person name="Rodrigues-Luiz G.F."/>
            <person name="Wagner G."/>
            <person name="Goldman G.H."/>
            <person name="Fietto J.L."/>
            <person name="Elias M.C."/>
            <person name="Goldman M.H."/>
            <person name="Sagot M.F."/>
            <person name="Pereira M."/>
            <person name="Stoco P.H."/>
            <person name="de Mendonca-Neto R.P."/>
            <person name="Teixeira S.M."/>
            <person name="Maciel T.E."/>
            <person name="de Oliveira Mendes T.A."/>
            <person name="Urmenyi T.P."/>
            <person name="de Souza W."/>
            <person name="Schenkman S."/>
            <person name="de Vasconcelos A.T."/>
        </authorList>
    </citation>
    <scope>NUCLEOTIDE SEQUENCE [LARGE SCALE GENOMIC DNA]</scope>
</reference>
<dbReference type="InterPro" id="IPR042214">
    <property type="entry name" value="TruD_catalytic"/>
</dbReference>
<dbReference type="SUPFAM" id="SSF55120">
    <property type="entry name" value="Pseudouridine synthase"/>
    <property type="match status" value="1"/>
</dbReference>
<dbReference type="GO" id="GO:0003723">
    <property type="term" value="F:RNA binding"/>
    <property type="evidence" value="ECO:0007669"/>
    <property type="project" value="InterPro"/>
</dbReference>
<protein>
    <submittedName>
        <fullName evidence="1">tRNA pseudouridine13 synthase</fullName>
    </submittedName>
</protein>
<sequence length="604" mass="67219">MKAVPVGPITRLAAFQSTDSGLLYSRNDWSVGRDLRAEEVRSGIVLTTHEVANPGAKRIEAVVKAQPSDFQISAIGAHDGSIAALLKERRARWRKMSRPTYYLAESTATSFSDPDKSFSPVIQSHGEYVRRQGRLPEEKPLLQFVLYRDRHTMKEVLSRFRYEIGATADAFSLAVPPGGSYACVTQFGTAIGVTKEQLVHASRRYNLHPLLLDPRKYYEVGQFAALTQPPLAYQYRILLRFVGGGEACILQRLRQWTETGFLNYFGLDCFGASTSALFDLGAFAHRADHRRAVGAFLQSVAESDPFHYPFFLAYVNSEASTTVGLLEKWIDACAQKRNERQLRDVLVALKAHHDATQGGPAATMADVWGRVPLGRRAHDSAAEFVWNAMVSQRIFSRGLRVVKGDLVAAADVAGGRSVHLVASATDAERFSIFDVVMPVPYNDGCENQQCLYPTVDGAVSREAYVQFASKHSLSFLFDKNSTATSTTQSPAPSYRSICSRPQTVSSCILNDPSSLTTLKDDLFLLRERKENSLNDLSLRLREPSIFNMSERLHTKLQSVKRERTGTCSVALSFTLPPSTCPWVALREVFALQYLRFTDFVEFSP</sequence>
<dbReference type="GO" id="GO:0009982">
    <property type="term" value="F:pseudouridine synthase activity"/>
    <property type="evidence" value="ECO:0007669"/>
    <property type="project" value="InterPro"/>
</dbReference>
<dbReference type="AlphaFoldDB" id="S9V7Z5"/>
<evidence type="ECO:0000313" key="2">
    <source>
        <dbReference type="Proteomes" id="UP000015354"/>
    </source>
</evidence>
<dbReference type="GO" id="GO:0005634">
    <property type="term" value="C:nucleus"/>
    <property type="evidence" value="ECO:0007669"/>
    <property type="project" value="TreeGrafter"/>
</dbReference>
<dbReference type="InterPro" id="IPR001656">
    <property type="entry name" value="PsdUridine_synth_TruD"/>
</dbReference>
<dbReference type="InterPro" id="IPR020103">
    <property type="entry name" value="PsdUridine_synth_cat_dom_sf"/>
</dbReference>
<organism evidence="1 2">
    <name type="scientific">Strigomonas culicis</name>
    <dbReference type="NCBI Taxonomy" id="28005"/>
    <lineage>
        <taxon>Eukaryota</taxon>
        <taxon>Discoba</taxon>
        <taxon>Euglenozoa</taxon>
        <taxon>Kinetoplastea</taxon>
        <taxon>Metakinetoplastina</taxon>
        <taxon>Trypanosomatida</taxon>
        <taxon>Trypanosomatidae</taxon>
        <taxon>Strigomonadinae</taxon>
        <taxon>Strigomonas</taxon>
    </lineage>
</organism>
<dbReference type="Proteomes" id="UP000015354">
    <property type="component" value="Unassembled WGS sequence"/>
</dbReference>
<evidence type="ECO:0000313" key="1">
    <source>
        <dbReference type="EMBL" id="EPY23076.1"/>
    </source>
</evidence>
<keyword evidence="2" id="KW-1185">Reference proteome</keyword>
<dbReference type="Gene3D" id="3.30.2350.20">
    <property type="entry name" value="TruD, catalytic domain"/>
    <property type="match status" value="1"/>
</dbReference>
<dbReference type="OrthoDB" id="447290at2759"/>